<name>A0AAV5EVE7_ELECO</name>
<comment type="caution">
    <text evidence="3">The sequence shown here is derived from an EMBL/GenBank/DDBJ whole genome shotgun (WGS) entry which is preliminary data.</text>
</comment>
<dbReference type="InterPro" id="IPR013187">
    <property type="entry name" value="F-box-assoc_dom_typ3"/>
</dbReference>
<keyword evidence="4" id="KW-1185">Reference proteome</keyword>
<reference evidence="3" key="1">
    <citation type="journal article" date="2018" name="DNA Res.">
        <title>Multiple hybrid de novo genome assembly of finger millet, an orphan allotetraploid crop.</title>
        <authorList>
            <person name="Hatakeyama M."/>
            <person name="Aluri S."/>
            <person name="Balachadran M.T."/>
            <person name="Sivarajan S.R."/>
            <person name="Patrignani A."/>
            <person name="Gruter S."/>
            <person name="Poveda L."/>
            <person name="Shimizu-Inatsugi R."/>
            <person name="Baeten J."/>
            <person name="Francoijs K.J."/>
            <person name="Nataraja K.N."/>
            <person name="Reddy Y.A.N."/>
            <person name="Phadnis S."/>
            <person name="Ravikumar R.L."/>
            <person name="Schlapbach R."/>
            <person name="Sreeman S.M."/>
            <person name="Shimizu K.K."/>
        </authorList>
    </citation>
    <scope>NUCLEOTIDE SEQUENCE</scope>
</reference>
<dbReference type="PANTHER" id="PTHR31672:SF13">
    <property type="entry name" value="F-BOX PROTEIN CPR30-LIKE"/>
    <property type="match status" value="1"/>
</dbReference>
<feature type="compositionally biased region" description="Basic residues" evidence="1">
    <location>
        <begin position="53"/>
        <end position="63"/>
    </location>
</feature>
<dbReference type="Pfam" id="PF08268">
    <property type="entry name" value="FBA_3"/>
    <property type="match status" value="1"/>
</dbReference>
<evidence type="ECO:0000256" key="1">
    <source>
        <dbReference type="SAM" id="MobiDB-lite"/>
    </source>
</evidence>
<evidence type="ECO:0000259" key="2">
    <source>
        <dbReference type="Pfam" id="PF08268"/>
    </source>
</evidence>
<dbReference type="InterPro" id="IPR050796">
    <property type="entry name" value="SCF_F-box_component"/>
</dbReference>
<evidence type="ECO:0000313" key="3">
    <source>
        <dbReference type="EMBL" id="GJN26576.1"/>
    </source>
</evidence>
<dbReference type="Proteomes" id="UP001054889">
    <property type="component" value="Unassembled WGS sequence"/>
</dbReference>
<protein>
    <recommendedName>
        <fullName evidence="2">F-box associated beta-propeller type 3 domain-containing protein</fullName>
    </recommendedName>
</protein>
<feature type="region of interest" description="Disordered" evidence="1">
    <location>
        <begin position="406"/>
        <end position="447"/>
    </location>
</feature>
<feature type="region of interest" description="Disordered" evidence="1">
    <location>
        <begin position="1"/>
        <end position="70"/>
    </location>
</feature>
<feature type="compositionally biased region" description="Polar residues" evidence="1">
    <location>
        <begin position="464"/>
        <end position="475"/>
    </location>
</feature>
<organism evidence="3 4">
    <name type="scientific">Eleusine coracana subsp. coracana</name>
    <dbReference type="NCBI Taxonomy" id="191504"/>
    <lineage>
        <taxon>Eukaryota</taxon>
        <taxon>Viridiplantae</taxon>
        <taxon>Streptophyta</taxon>
        <taxon>Embryophyta</taxon>
        <taxon>Tracheophyta</taxon>
        <taxon>Spermatophyta</taxon>
        <taxon>Magnoliopsida</taxon>
        <taxon>Liliopsida</taxon>
        <taxon>Poales</taxon>
        <taxon>Poaceae</taxon>
        <taxon>PACMAD clade</taxon>
        <taxon>Chloridoideae</taxon>
        <taxon>Cynodonteae</taxon>
        <taxon>Eleusininae</taxon>
        <taxon>Eleusine</taxon>
    </lineage>
</organism>
<reference evidence="3" key="2">
    <citation type="submission" date="2021-12" db="EMBL/GenBank/DDBJ databases">
        <title>Resequencing data analysis of finger millet.</title>
        <authorList>
            <person name="Hatakeyama M."/>
            <person name="Aluri S."/>
            <person name="Balachadran M.T."/>
            <person name="Sivarajan S.R."/>
            <person name="Poveda L."/>
            <person name="Shimizu-Inatsugi R."/>
            <person name="Schlapbach R."/>
            <person name="Sreeman S.M."/>
            <person name="Shimizu K.K."/>
        </authorList>
    </citation>
    <scope>NUCLEOTIDE SEQUENCE</scope>
</reference>
<dbReference type="AlphaFoldDB" id="A0AAV5EVE7"/>
<feature type="region of interest" description="Disordered" evidence="1">
    <location>
        <begin position="463"/>
        <end position="487"/>
    </location>
</feature>
<gene>
    <name evidence="3" type="primary">gb14518</name>
    <name evidence="3" type="ORF">PR202_gb14518</name>
</gene>
<dbReference type="PANTHER" id="PTHR31672">
    <property type="entry name" value="BNACNNG10540D PROTEIN"/>
    <property type="match status" value="1"/>
</dbReference>
<accession>A0AAV5EVE7</accession>
<proteinExistence type="predicted"/>
<feature type="compositionally biased region" description="Basic and acidic residues" evidence="1">
    <location>
        <begin position="19"/>
        <end position="47"/>
    </location>
</feature>
<dbReference type="EMBL" id="BQKI01000079">
    <property type="protein sequence ID" value="GJN26576.1"/>
    <property type="molecule type" value="Genomic_DNA"/>
</dbReference>
<sequence length="513" mass="56269">MKVVEERRGVAGGAEEEERAAAARVERGQEKKKKAGDAVEEMREKGEPSAPAARKRRRKRKRGGAPDVAARPGVCDDVIRSIFARLPARAAVASMVLSKHHRRMICTHEFRSLHCRLGAPLPEPHVAYIATAPIHHGPDDDVSGGYHGFHVAGAGHSSNVPVRALSGERYRYLKMKYVNTSNGILLFTTERSPSRCVLWNPAVADGEKEVTVPYVAKSYGYERRLRGGINGLGEYSILGLGYGRTSNTYKLVLTLRHMLHMTLDSYPSQPTYSKALLVYTLGVAGQEPRFVTLLSSHGGDSEIGPKSLHINGIIYILAFDKSMILAFDIDTETLVKINIPGGSVDHYQNRVVSDLMLMSGRPCLVKNDDGRRALWLLTVDHEWERRSCLKETAVCDQNAIAVLNSEEPDTPGVVGESNTDQVVGKRNTDHPWSPSAPRASTNVPASESREVAWVETIMAPRSPMPSTVQRTQSPSHAGGARHTPTGGVATITPFPAQFYAMVDGEFDMARRYS</sequence>
<feature type="domain" description="F-box associated beta-propeller type 3" evidence="2">
    <location>
        <begin position="176"/>
        <end position="390"/>
    </location>
</feature>
<evidence type="ECO:0000313" key="4">
    <source>
        <dbReference type="Proteomes" id="UP001054889"/>
    </source>
</evidence>